<proteinExistence type="predicted"/>
<dbReference type="Gene3D" id="3.40.190.10">
    <property type="entry name" value="Periplasmic binding protein-like II"/>
    <property type="match status" value="2"/>
</dbReference>
<keyword evidence="4" id="KW-1185">Reference proteome</keyword>
<dbReference type="PANTHER" id="PTHR35936">
    <property type="entry name" value="MEMBRANE-BOUND LYTIC MUREIN TRANSGLYCOSYLASE F"/>
    <property type="match status" value="1"/>
</dbReference>
<evidence type="ECO:0000259" key="2">
    <source>
        <dbReference type="SMART" id="SM00062"/>
    </source>
</evidence>
<protein>
    <submittedName>
        <fullName evidence="3">Transporter substrate-binding domain-containing protein</fullName>
    </submittedName>
</protein>
<evidence type="ECO:0000313" key="3">
    <source>
        <dbReference type="EMBL" id="MQX36108.1"/>
    </source>
</evidence>
<dbReference type="Proteomes" id="UP000434582">
    <property type="component" value="Unassembled WGS sequence"/>
</dbReference>
<organism evidence="3 4">
    <name type="scientific">Roseospira navarrensis</name>
    <dbReference type="NCBI Taxonomy" id="140058"/>
    <lineage>
        <taxon>Bacteria</taxon>
        <taxon>Pseudomonadati</taxon>
        <taxon>Pseudomonadota</taxon>
        <taxon>Alphaproteobacteria</taxon>
        <taxon>Rhodospirillales</taxon>
        <taxon>Rhodospirillaceae</taxon>
        <taxon>Roseospira</taxon>
    </lineage>
</organism>
<feature type="domain" description="Solute-binding protein family 3/N-terminal" evidence="2">
    <location>
        <begin position="68"/>
        <end position="297"/>
    </location>
</feature>
<gene>
    <name evidence="3" type="ORF">GHC57_06210</name>
</gene>
<reference evidence="3 4" key="1">
    <citation type="submission" date="2019-10" db="EMBL/GenBank/DDBJ databases">
        <title>Draft whole-genome sequence of the purple nonsulfur photosynthetic bacterium Roseospira navarrensis DSM 15114.</title>
        <authorList>
            <person name="Kyndt J.A."/>
            <person name="Meyer T.E."/>
        </authorList>
    </citation>
    <scope>NUCLEOTIDE SEQUENCE [LARGE SCALE GENOMIC DNA]</scope>
    <source>
        <strain evidence="3 4">DSM 15114</strain>
    </source>
</reference>
<evidence type="ECO:0000256" key="1">
    <source>
        <dbReference type="ARBA" id="ARBA00022729"/>
    </source>
</evidence>
<dbReference type="AlphaFoldDB" id="A0A7X1ZD20"/>
<evidence type="ECO:0000313" key="4">
    <source>
        <dbReference type="Proteomes" id="UP000434582"/>
    </source>
</evidence>
<dbReference type="InterPro" id="IPR001638">
    <property type="entry name" value="Solute-binding_3/MltF_N"/>
</dbReference>
<accession>A0A7X1ZD20</accession>
<dbReference type="RefSeq" id="WP_153342282.1">
    <property type="nucleotide sequence ID" value="NZ_WIVE01000013.1"/>
</dbReference>
<dbReference type="SMART" id="SM00062">
    <property type="entry name" value="PBPb"/>
    <property type="match status" value="1"/>
</dbReference>
<dbReference type="EMBL" id="WIVE01000013">
    <property type="protein sequence ID" value="MQX36108.1"/>
    <property type="molecule type" value="Genomic_DNA"/>
</dbReference>
<keyword evidence="1" id="KW-0732">Signal</keyword>
<name>A0A7X1ZD20_9PROT</name>
<sequence>MRPSNPQANGAASRRHRGRRAATGAGAAVLLLLLAGAGVFGLRAALPVAAPLAEPPRPAASSLPGTRSLTVAVQEGALPLSGAGPDGRPAGVHVTVARAVCERLDIDCAFAILPADRLLEALEAGAVDLVAADLAVTPDRAARVRFLAPHARVASLLIGRAGLWPDLEARTAPDRLAGRVVVAASGTDQARALADMDAPGATVVLAEHPRAGLDALHRGEADAALLPLAMALSELAEPQGRDLVALGPPLSAPPAGGAAALALASGDRGLAEAAGTALAALDRAGALRSLVRAGGDPVATVIPARALPHGAAASEARP</sequence>
<comment type="caution">
    <text evidence="3">The sequence shown here is derived from an EMBL/GenBank/DDBJ whole genome shotgun (WGS) entry which is preliminary data.</text>
</comment>
<dbReference type="SUPFAM" id="SSF53850">
    <property type="entry name" value="Periplasmic binding protein-like II"/>
    <property type="match status" value="1"/>
</dbReference>
<dbReference type="PANTHER" id="PTHR35936:SF19">
    <property type="entry name" value="AMINO-ACID-BINDING PROTEIN YXEM-RELATED"/>
    <property type="match status" value="1"/>
</dbReference>
<dbReference type="OrthoDB" id="7354650at2"/>
<dbReference type="Pfam" id="PF00497">
    <property type="entry name" value="SBP_bac_3"/>
    <property type="match status" value="1"/>
</dbReference>